<dbReference type="AlphaFoldDB" id="A0A0E9RVR7"/>
<protein>
    <submittedName>
        <fullName evidence="1">Uncharacterized protein</fullName>
    </submittedName>
</protein>
<reference evidence="1" key="1">
    <citation type="submission" date="2014-11" db="EMBL/GenBank/DDBJ databases">
        <authorList>
            <person name="Amaro Gonzalez C."/>
        </authorList>
    </citation>
    <scope>NUCLEOTIDE SEQUENCE</scope>
</reference>
<dbReference type="EMBL" id="GBXM01076007">
    <property type="protein sequence ID" value="JAH32570.1"/>
    <property type="molecule type" value="Transcribed_RNA"/>
</dbReference>
<organism evidence="1">
    <name type="scientific">Anguilla anguilla</name>
    <name type="common">European freshwater eel</name>
    <name type="synonym">Muraena anguilla</name>
    <dbReference type="NCBI Taxonomy" id="7936"/>
    <lineage>
        <taxon>Eukaryota</taxon>
        <taxon>Metazoa</taxon>
        <taxon>Chordata</taxon>
        <taxon>Craniata</taxon>
        <taxon>Vertebrata</taxon>
        <taxon>Euteleostomi</taxon>
        <taxon>Actinopterygii</taxon>
        <taxon>Neopterygii</taxon>
        <taxon>Teleostei</taxon>
        <taxon>Anguilliformes</taxon>
        <taxon>Anguillidae</taxon>
        <taxon>Anguilla</taxon>
    </lineage>
</organism>
<reference evidence="1" key="2">
    <citation type="journal article" date="2015" name="Fish Shellfish Immunol.">
        <title>Early steps in the European eel (Anguilla anguilla)-Vibrio vulnificus interaction in the gills: Role of the RtxA13 toxin.</title>
        <authorList>
            <person name="Callol A."/>
            <person name="Pajuelo D."/>
            <person name="Ebbesson L."/>
            <person name="Teles M."/>
            <person name="MacKenzie S."/>
            <person name="Amaro C."/>
        </authorList>
    </citation>
    <scope>NUCLEOTIDE SEQUENCE</scope>
</reference>
<accession>A0A0E9RVR7</accession>
<evidence type="ECO:0000313" key="1">
    <source>
        <dbReference type="EMBL" id="JAH32570.1"/>
    </source>
</evidence>
<proteinExistence type="predicted"/>
<name>A0A0E9RVR7_ANGAN</name>
<sequence length="40" mass="4751">MIGYGKEPWEEPRLTKVLHYNSNFSHLQIIQIIQIIQNVV</sequence>